<dbReference type="GeneID" id="94835680"/>
<dbReference type="SUPFAM" id="SSF48371">
    <property type="entry name" value="ARM repeat"/>
    <property type="match status" value="1"/>
</dbReference>
<dbReference type="InterPro" id="IPR011989">
    <property type="entry name" value="ARM-like"/>
</dbReference>
<sequence length="863" mass="100931">MTLNLDSLIRLLHQSFSGNEKEIHESEEILVNIPISIDFCYALFSIVKNHNIQVEIRYAALIKLIHIVKHQWMTSLSPDVKCCLLQNYQELLFNHGNNLGKLFHFFSDLIVDAALSQNDFDKLMSFVTFESNNLIPSLILSKSISLFLKRNQFSDNLFYQQFSTFFYSSAFTLFKESDSLEILILIGKTLYFLFLCEIPKISETNYPIFMELLNKIIAMSSKLIEILNNQNEREEQRKSELEKLVRILSKIFFYLVVKKCFFFVPNELQLTLFQTQLQLFTKYISPSTREKITKLINQLSNLEIIDFFILHNSFFICEQIFLPLFQNIEINENESNVFNEISCFYEPIDSAIYLIQEFSYKIQHFKEFINKYASELLQQYNSNFGDNEIGKINDFQFLTRIKLASSSLQLCEPILLQKDFFESKNMNIRFASFVISANFQNHFLPSVLLDHFFTYISNQNPSIHYLVTITILKIMKNCQLNSIDQTFVHKYLPFLYRAYLSISHGISSVILLKKLLDISQSFEVIGEFSMPVLASLLSNLIDNSNDQSNVDGILIRKTGKRISQVLVICCDFPHHFFDEFIGSLITIFPGFNDFLKEIFLNIFQTYAEYFFSSIFSWEIVRLFTFDLFLEDEMKIFKNILISSREKECIEITEINLVLNKLFEKLFNHIQDENYENEDEEIILSSISDIIMCIYQSDNELLFCMIQKIIPFLLFKINKNHTNFAISKLISCLLIANCFLINNGVNINLDFSQFLNAWIAFGEFPFFSSSAIFYSPFLIQDDSELFISLILKVCDEINESIDSNSFLVNDFHEFQPNIIVLNFLKLIKNLRNENPPIFSILHRNAADFLDEKLPDIIDLLTDNS</sequence>
<dbReference type="GO" id="GO:0031267">
    <property type="term" value="F:small GTPase binding"/>
    <property type="evidence" value="ECO:0007669"/>
    <property type="project" value="InterPro"/>
</dbReference>
<keyword evidence="1" id="KW-0175">Coiled coil</keyword>
<evidence type="ECO:0000256" key="1">
    <source>
        <dbReference type="SAM" id="Coils"/>
    </source>
</evidence>
<dbReference type="GO" id="GO:0006886">
    <property type="term" value="P:intracellular protein transport"/>
    <property type="evidence" value="ECO:0007669"/>
    <property type="project" value="InterPro"/>
</dbReference>
<accession>A0A1J4KN86</accession>
<dbReference type="Proteomes" id="UP000179807">
    <property type="component" value="Unassembled WGS sequence"/>
</dbReference>
<proteinExistence type="predicted"/>
<protein>
    <recommendedName>
        <fullName evidence="2">Importin N-terminal domain-containing protein</fullName>
    </recommendedName>
</protein>
<dbReference type="RefSeq" id="XP_068363989.1">
    <property type="nucleotide sequence ID" value="XM_068500976.1"/>
</dbReference>
<name>A0A1J4KN86_9EUKA</name>
<evidence type="ECO:0000313" key="4">
    <source>
        <dbReference type="Proteomes" id="UP000179807"/>
    </source>
</evidence>
<dbReference type="AlphaFoldDB" id="A0A1J4KN86"/>
<organism evidence="3 4">
    <name type="scientific">Tritrichomonas foetus</name>
    <dbReference type="NCBI Taxonomy" id="1144522"/>
    <lineage>
        <taxon>Eukaryota</taxon>
        <taxon>Metamonada</taxon>
        <taxon>Parabasalia</taxon>
        <taxon>Tritrichomonadida</taxon>
        <taxon>Tritrichomonadidae</taxon>
        <taxon>Tritrichomonas</taxon>
    </lineage>
</organism>
<feature type="domain" description="Importin N-terminal" evidence="2">
    <location>
        <begin position="26"/>
        <end position="94"/>
    </location>
</feature>
<dbReference type="InterPro" id="IPR001494">
    <property type="entry name" value="Importin-beta_N"/>
</dbReference>
<dbReference type="Gene3D" id="1.25.10.10">
    <property type="entry name" value="Leucine-rich Repeat Variant"/>
    <property type="match status" value="1"/>
</dbReference>
<dbReference type="PROSITE" id="PS50166">
    <property type="entry name" value="IMPORTIN_B_NT"/>
    <property type="match status" value="1"/>
</dbReference>
<dbReference type="VEuPathDB" id="TrichDB:TRFO_19748"/>
<evidence type="ECO:0000259" key="2">
    <source>
        <dbReference type="PROSITE" id="PS50166"/>
    </source>
</evidence>
<keyword evidence="4" id="KW-1185">Reference proteome</keyword>
<evidence type="ECO:0000313" key="3">
    <source>
        <dbReference type="EMBL" id="OHT10853.1"/>
    </source>
</evidence>
<comment type="caution">
    <text evidence="3">The sequence shown here is derived from an EMBL/GenBank/DDBJ whole genome shotgun (WGS) entry which is preliminary data.</text>
</comment>
<gene>
    <name evidence="3" type="ORF">TRFO_19748</name>
</gene>
<dbReference type="EMBL" id="MLAK01000600">
    <property type="protein sequence ID" value="OHT10853.1"/>
    <property type="molecule type" value="Genomic_DNA"/>
</dbReference>
<dbReference type="InterPro" id="IPR016024">
    <property type="entry name" value="ARM-type_fold"/>
</dbReference>
<reference evidence="3" key="1">
    <citation type="submission" date="2016-10" db="EMBL/GenBank/DDBJ databases">
        <authorList>
            <person name="Benchimol M."/>
            <person name="Almeida L.G."/>
            <person name="Vasconcelos A.T."/>
            <person name="Perreira-Neves A."/>
            <person name="Rosa I.A."/>
            <person name="Tasca T."/>
            <person name="Bogo M.R."/>
            <person name="de Souza W."/>
        </authorList>
    </citation>
    <scope>NUCLEOTIDE SEQUENCE [LARGE SCALE GENOMIC DNA]</scope>
    <source>
        <strain evidence="3">K</strain>
    </source>
</reference>
<feature type="coiled-coil region" evidence="1">
    <location>
        <begin position="217"/>
        <end position="251"/>
    </location>
</feature>